<dbReference type="Proteomes" id="UP000050761">
    <property type="component" value="Unassembled WGS sequence"/>
</dbReference>
<reference evidence="3" key="2">
    <citation type="submission" date="2019-09" db="UniProtKB">
        <authorList>
            <consortium name="WormBaseParasite"/>
        </authorList>
    </citation>
    <scope>IDENTIFICATION</scope>
</reference>
<dbReference type="WBParaSite" id="HPBE_0000376801-mRNA-1">
    <property type="protein sequence ID" value="HPBE_0000376801-mRNA-1"/>
    <property type="gene ID" value="HPBE_0000376801"/>
</dbReference>
<evidence type="ECO:0000313" key="3">
    <source>
        <dbReference type="WBParaSite" id="HPBE_0000376801-mRNA-1"/>
    </source>
</evidence>
<proteinExistence type="predicted"/>
<accession>A0A183FC76</accession>
<sequence>MDWKNLRIMDDEFVADFICRMRQIAKRMVPEQATDFQLGSKLYECLAHWKDSYYMLAALEAPEGQVFQEVRTVALRLERGIAPLVVLHQVQPDGRAEAGMAIDATDDVTSLSLLDPVMDRQHNREALGH</sequence>
<evidence type="ECO:0000313" key="2">
    <source>
        <dbReference type="Proteomes" id="UP000050761"/>
    </source>
</evidence>
<keyword evidence="2" id="KW-1185">Reference proteome</keyword>
<accession>A0A3P7VH47</accession>
<dbReference type="OrthoDB" id="10580466at2759"/>
<protein>
    <submittedName>
        <fullName evidence="3">Hpt domain-containing protein</fullName>
    </submittedName>
</protein>
<dbReference type="EMBL" id="UZAH01014398">
    <property type="protein sequence ID" value="VDO42559.1"/>
    <property type="molecule type" value="Genomic_DNA"/>
</dbReference>
<gene>
    <name evidence="1" type="ORF">HPBE_LOCUS3769</name>
</gene>
<reference evidence="1 2" key="1">
    <citation type="submission" date="2018-11" db="EMBL/GenBank/DDBJ databases">
        <authorList>
            <consortium name="Pathogen Informatics"/>
        </authorList>
    </citation>
    <scope>NUCLEOTIDE SEQUENCE [LARGE SCALE GENOMIC DNA]</scope>
</reference>
<dbReference type="AlphaFoldDB" id="A0A183FC76"/>
<organism evidence="2 3">
    <name type="scientific">Heligmosomoides polygyrus</name>
    <name type="common">Parasitic roundworm</name>
    <dbReference type="NCBI Taxonomy" id="6339"/>
    <lineage>
        <taxon>Eukaryota</taxon>
        <taxon>Metazoa</taxon>
        <taxon>Ecdysozoa</taxon>
        <taxon>Nematoda</taxon>
        <taxon>Chromadorea</taxon>
        <taxon>Rhabditida</taxon>
        <taxon>Rhabditina</taxon>
        <taxon>Rhabditomorpha</taxon>
        <taxon>Strongyloidea</taxon>
        <taxon>Heligmosomidae</taxon>
        <taxon>Heligmosomoides</taxon>
    </lineage>
</organism>
<name>A0A183FC76_HELPZ</name>
<evidence type="ECO:0000313" key="1">
    <source>
        <dbReference type="EMBL" id="VDO42559.1"/>
    </source>
</evidence>